<dbReference type="GO" id="GO:0016818">
    <property type="term" value="F:hydrolase activity, acting on acid anhydrides, in phosphorus-containing anhydrides"/>
    <property type="evidence" value="ECO:0007669"/>
    <property type="project" value="InterPro"/>
</dbReference>
<evidence type="ECO:0000313" key="4">
    <source>
        <dbReference type="EMBL" id="OPJ62323.1"/>
    </source>
</evidence>
<evidence type="ECO:0000256" key="1">
    <source>
        <dbReference type="ARBA" id="ARBA00022723"/>
    </source>
</evidence>
<dbReference type="Proteomes" id="UP000191056">
    <property type="component" value="Unassembled WGS sequence"/>
</dbReference>
<organism evidence="4 5">
    <name type="scientific">Clostridium chromiireducens</name>
    <dbReference type="NCBI Taxonomy" id="225345"/>
    <lineage>
        <taxon>Bacteria</taxon>
        <taxon>Bacillati</taxon>
        <taxon>Bacillota</taxon>
        <taxon>Clostridia</taxon>
        <taxon>Eubacteriales</taxon>
        <taxon>Clostridiaceae</taxon>
        <taxon>Clostridium</taxon>
    </lineage>
</organism>
<comment type="caution">
    <text evidence="4">The sequence shown here is derived from an EMBL/GenBank/DDBJ whole genome shotgun (WGS) entry which is preliminary data.</text>
</comment>
<accession>A0A1V4IQY4</accession>
<keyword evidence="2" id="KW-0378">Hydrolase</keyword>
<sequence>MVKKNVYDLVLNKNSIYYDLKEFHDRNPGILYSYQDFEIAGIREYKSITNKIRPLEIFEKNRLANELLDILYNDLNFEEKIVNINGFITLNPIINYYESLVKLFRASIYSNEGLLDKMREVISKILKNSSNGEEIKLAIVLSTVCNIENIESILSVFSIHNDYLFYVIYAYEYMGECNDKVFQISKISRGYGKVFCVMNLSPTNDEIRKWLIEYGCENNVGVSELLSYTMLSLDLIKYLEDIGLNKEKLDIFSKSFSVLLSDYGIDDIKNSIKVCNKLLDIIDSINGKIYSLYAVISILYSIEAIIIDEYKNKKEAISYKFNNDYKSIIEKCKRICKKNIWHEIIASEVSNIEIESSVLISCAEKTKYRLKKREYEIILKRDCTNALLYKYAFSVGSKAIKKCAFDLALQKLPMDQIFRGQDELKIETLAYDDIAQICVFIIIKYSQYEEFPEKYKELNLQALRSPLIETRIQAAVNLQRFRSEFDSDDEEIINDAISSEMVAHVRRSLNSLLIESSEKEKRYVGVNENMHIDIHVKDIYLINLNIAGTIYVDMSEIYNKLLEEDIVYFHLTREYNNQHDQNDIQVITTEGYVIGYVPRDNSTIMKNLMDKGKYLYGKINELSEDYNNININIYLSYKDVIEEVTNTLSLLSGEREYYLQ</sequence>
<evidence type="ECO:0000256" key="2">
    <source>
        <dbReference type="ARBA" id="ARBA00022801"/>
    </source>
</evidence>
<evidence type="ECO:0000313" key="5">
    <source>
        <dbReference type="Proteomes" id="UP000191056"/>
    </source>
</evidence>
<dbReference type="AlphaFoldDB" id="A0A1V4IQY4"/>
<keyword evidence="1" id="KW-0479">Metal-binding</keyword>
<dbReference type="EMBL" id="MZGT01000024">
    <property type="protein sequence ID" value="OPJ62323.1"/>
    <property type="molecule type" value="Genomic_DNA"/>
</dbReference>
<dbReference type="GO" id="GO:0008270">
    <property type="term" value="F:zinc ion binding"/>
    <property type="evidence" value="ECO:0007669"/>
    <property type="project" value="InterPro"/>
</dbReference>
<keyword evidence="5" id="KW-1185">Reference proteome</keyword>
<dbReference type="Pfam" id="PF08797">
    <property type="entry name" value="HIRAN"/>
    <property type="match status" value="1"/>
</dbReference>
<gene>
    <name evidence="4" type="ORF">CLCHR_20590</name>
</gene>
<dbReference type="InterPro" id="IPR014905">
    <property type="entry name" value="HIRAN"/>
</dbReference>
<feature type="domain" description="HIRAN" evidence="3">
    <location>
        <begin position="539"/>
        <end position="641"/>
    </location>
</feature>
<dbReference type="SMART" id="SM00910">
    <property type="entry name" value="HIRAN"/>
    <property type="match status" value="1"/>
</dbReference>
<name>A0A1V4IQY4_9CLOT</name>
<dbReference type="STRING" id="225345.CLCHR_20590"/>
<dbReference type="RefSeq" id="WP_079439616.1">
    <property type="nucleotide sequence ID" value="NZ_MZGT01000024.1"/>
</dbReference>
<dbReference type="OrthoDB" id="1650885at2"/>
<evidence type="ECO:0000259" key="3">
    <source>
        <dbReference type="SMART" id="SM00910"/>
    </source>
</evidence>
<dbReference type="GO" id="GO:0003676">
    <property type="term" value="F:nucleic acid binding"/>
    <property type="evidence" value="ECO:0007669"/>
    <property type="project" value="InterPro"/>
</dbReference>
<reference evidence="4 5" key="1">
    <citation type="submission" date="2017-03" db="EMBL/GenBank/DDBJ databases">
        <title>Genome sequence of Clostridium chromiireducens DSM 23318.</title>
        <authorList>
            <person name="Poehlein A."/>
            <person name="Daniel R."/>
        </authorList>
    </citation>
    <scope>NUCLEOTIDE SEQUENCE [LARGE SCALE GENOMIC DNA]</scope>
    <source>
        <strain evidence="4 5">DSM 23318</strain>
    </source>
</reference>
<proteinExistence type="predicted"/>
<dbReference type="Gene3D" id="3.30.70.2330">
    <property type="match status" value="1"/>
</dbReference>
<protein>
    <submittedName>
        <fullName evidence="4">HIRAN domain protein</fullName>
    </submittedName>
</protein>